<dbReference type="NCBIfam" id="TIGR00233">
    <property type="entry name" value="trpS"/>
    <property type="match status" value="1"/>
</dbReference>
<evidence type="ECO:0000256" key="1">
    <source>
        <dbReference type="ARBA" id="ARBA00005594"/>
    </source>
</evidence>
<dbReference type="GO" id="GO:0004830">
    <property type="term" value="F:tryptophan-tRNA ligase activity"/>
    <property type="evidence" value="ECO:0007669"/>
    <property type="project" value="UniProtKB-UniRule"/>
</dbReference>
<evidence type="ECO:0000256" key="9">
    <source>
        <dbReference type="RuleBase" id="RU363036"/>
    </source>
</evidence>
<dbReference type="Gene3D" id="1.10.240.10">
    <property type="entry name" value="Tyrosyl-Transfer RNA Synthetase"/>
    <property type="match status" value="1"/>
</dbReference>
<organism evidence="10 11">
    <name type="scientific">Buchnera aphidicola</name>
    <name type="common">Sarucallis kahawaluokalani</name>
    <dbReference type="NCBI Taxonomy" id="1241878"/>
    <lineage>
        <taxon>Bacteria</taxon>
        <taxon>Pseudomonadati</taxon>
        <taxon>Pseudomonadota</taxon>
        <taxon>Gammaproteobacteria</taxon>
        <taxon>Enterobacterales</taxon>
        <taxon>Erwiniaceae</taxon>
        <taxon>Buchnera</taxon>
    </lineage>
</organism>
<dbReference type="PANTHER" id="PTHR43766:SF1">
    <property type="entry name" value="TRYPTOPHAN--TRNA LIGASE, MITOCHONDRIAL"/>
    <property type="match status" value="1"/>
</dbReference>
<dbReference type="EMBL" id="CP032999">
    <property type="protein sequence ID" value="QCI26144.1"/>
    <property type="molecule type" value="Genomic_DNA"/>
</dbReference>
<evidence type="ECO:0000256" key="4">
    <source>
        <dbReference type="ARBA" id="ARBA00022741"/>
    </source>
</evidence>
<dbReference type="RefSeq" id="WP_158350861.1">
    <property type="nucleotide sequence ID" value="NZ_CP032999.1"/>
</dbReference>
<evidence type="ECO:0000256" key="8">
    <source>
        <dbReference type="NCBIfam" id="TIGR00233"/>
    </source>
</evidence>
<name>A0A4D6YJJ5_9GAMM</name>
<keyword evidence="5 9" id="KW-0067">ATP-binding</keyword>
<evidence type="ECO:0000256" key="7">
    <source>
        <dbReference type="ARBA" id="ARBA00023146"/>
    </source>
</evidence>
<dbReference type="InterPro" id="IPR002306">
    <property type="entry name" value="Trp-tRNA-ligase"/>
</dbReference>
<dbReference type="PRINTS" id="PR01039">
    <property type="entry name" value="TRNASYNTHTRP"/>
</dbReference>
<evidence type="ECO:0000256" key="6">
    <source>
        <dbReference type="ARBA" id="ARBA00022917"/>
    </source>
</evidence>
<keyword evidence="3 9" id="KW-0436">Ligase</keyword>
<dbReference type="Pfam" id="PF00579">
    <property type="entry name" value="tRNA-synt_1b"/>
    <property type="match status" value="1"/>
</dbReference>
<dbReference type="InterPro" id="IPR002305">
    <property type="entry name" value="aa-tRNA-synth_Ic"/>
</dbReference>
<dbReference type="GO" id="GO:0005524">
    <property type="term" value="F:ATP binding"/>
    <property type="evidence" value="ECO:0007669"/>
    <property type="project" value="UniProtKB-KW"/>
</dbReference>
<evidence type="ECO:0000256" key="2">
    <source>
        <dbReference type="ARBA" id="ARBA00013161"/>
    </source>
</evidence>
<proteinExistence type="inferred from homology"/>
<evidence type="ECO:0000313" key="10">
    <source>
        <dbReference type="EMBL" id="QCI26144.1"/>
    </source>
</evidence>
<protein>
    <recommendedName>
        <fullName evidence="2 8">Tryptophan--tRNA ligase</fullName>
        <ecNumber evidence="2 8">6.1.1.2</ecNumber>
    </recommendedName>
</protein>
<keyword evidence="4 9" id="KW-0547">Nucleotide-binding</keyword>
<dbReference type="Gene3D" id="3.40.50.620">
    <property type="entry name" value="HUPs"/>
    <property type="match status" value="1"/>
</dbReference>
<evidence type="ECO:0000313" key="11">
    <source>
        <dbReference type="Proteomes" id="UP000298685"/>
    </source>
</evidence>
<dbReference type="SUPFAM" id="SSF52374">
    <property type="entry name" value="Nucleotidylyl transferase"/>
    <property type="match status" value="1"/>
</dbReference>
<gene>
    <name evidence="10" type="primary">trpS</name>
    <name evidence="10" type="ORF">D9V78_01865</name>
</gene>
<dbReference type="GO" id="GO:0006436">
    <property type="term" value="P:tryptophanyl-tRNA aminoacylation"/>
    <property type="evidence" value="ECO:0007669"/>
    <property type="project" value="UniProtKB-UniRule"/>
</dbReference>
<keyword evidence="7 9" id="KW-0030">Aminoacyl-tRNA synthetase</keyword>
<dbReference type="InterPro" id="IPR050203">
    <property type="entry name" value="Trp-tRNA_synthetase"/>
</dbReference>
<sequence length="330" mass="37955">MGSKQVIFSAVQPSGKLTLGNYIGVISHWSNMQKMYNCMYSIADLHAITVKQEKKVLKKQVLDTLAMYLAAGIHPKSSIIFLQSEVKEHCQLYWILNCCTYFGELMRMTQFKSKSKINTKNVNIGLFSYPVLMAADILLYQSDKVLIGKDQIQHIELVRNITRRINFLYGKIMKTPEVYIPNLYSAKIMSLLNPMHKMSKSDVNKNNVIFLLDSIQCIVKKITQAVTDSGNKIFYDVYKKAGISNLLNIYSSLTGVSISELEVMFEKTTYKDFKFLVAKIVSKKLYQLQEKFYYFRNKELYLRDILNDGACVAKMKAQKTIDRIYHAIGI</sequence>
<dbReference type="EC" id="6.1.1.2" evidence="2 8"/>
<dbReference type="AlphaFoldDB" id="A0A4D6YJJ5"/>
<evidence type="ECO:0000256" key="5">
    <source>
        <dbReference type="ARBA" id="ARBA00022840"/>
    </source>
</evidence>
<dbReference type="InterPro" id="IPR001412">
    <property type="entry name" value="aa-tRNA-synth_I_CS"/>
</dbReference>
<dbReference type="OrthoDB" id="9801042at2"/>
<dbReference type="PANTHER" id="PTHR43766">
    <property type="entry name" value="TRYPTOPHAN--TRNA LIGASE, MITOCHONDRIAL"/>
    <property type="match status" value="1"/>
</dbReference>
<reference evidence="10 11" key="1">
    <citation type="submission" date="2018-10" db="EMBL/GenBank/DDBJ databases">
        <title>Comparative functional genomics of the obligate endosymbiont Buchnera aphidicola.</title>
        <authorList>
            <person name="Chong R.A."/>
        </authorList>
    </citation>
    <scope>NUCLEOTIDE SEQUENCE [LARGE SCALE GENOMIC DNA]</scope>
    <source>
        <strain evidence="10 11">Ska</strain>
    </source>
</reference>
<dbReference type="GO" id="GO:0005829">
    <property type="term" value="C:cytosol"/>
    <property type="evidence" value="ECO:0007669"/>
    <property type="project" value="TreeGrafter"/>
</dbReference>
<evidence type="ECO:0000256" key="3">
    <source>
        <dbReference type="ARBA" id="ARBA00022598"/>
    </source>
</evidence>
<dbReference type="Proteomes" id="UP000298685">
    <property type="component" value="Chromosome"/>
</dbReference>
<dbReference type="CDD" id="cd00806">
    <property type="entry name" value="TrpRS_core"/>
    <property type="match status" value="1"/>
</dbReference>
<dbReference type="FunFam" id="1.10.240.10:FF:000002">
    <property type="entry name" value="Tryptophan--tRNA ligase"/>
    <property type="match status" value="1"/>
</dbReference>
<dbReference type="InterPro" id="IPR014729">
    <property type="entry name" value="Rossmann-like_a/b/a_fold"/>
</dbReference>
<keyword evidence="6 9" id="KW-0648">Protein biosynthesis</keyword>
<dbReference type="PROSITE" id="PS00178">
    <property type="entry name" value="AA_TRNA_LIGASE_I"/>
    <property type="match status" value="1"/>
</dbReference>
<accession>A0A4D6YJJ5</accession>
<comment type="similarity">
    <text evidence="1 9">Belongs to the class-I aminoacyl-tRNA synthetase family.</text>
</comment>